<sequence length="324" mass="35708">MKNNINEFCTQFIINRDVLKKAVRFESSFFYPTAANKLTAAGVVVDEDEFKECKKILKKSISSISYLRGHSELTILTEMYLSGDPQGAAERIVETYSILKKHFSSSEYLAFLAILLGNNADAKQSEEISTRARRLYDMMKKKHPILTNSADSTMSGFMALSDKSDEQLIEDCEECFNILKKTFSDKDAVQSCAQLFSITEGDNSEKADKMTELYDTLKEAGRKFDKHYGLPVLAAVSICDRDVKTIADTMLEADAFLSKQKGYGALSTDKRTRLLHAAMLTLSFYCGSENSQAATLAMMAAQQAAECAMIACIAASSAAAASSN</sequence>
<evidence type="ECO:0008006" key="3">
    <source>
        <dbReference type="Google" id="ProtNLM"/>
    </source>
</evidence>
<dbReference type="AlphaFoldDB" id="A0A1H7KBJ3"/>
<gene>
    <name evidence="1" type="ORF">SAMN05216469_106151</name>
</gene>
<protein>
    <recommendedName>
        <fullName evidence="3">DUF4003 domain-containing protein</fullName>
    </recommendedName>
</protein>
<evidence type="ECO:0000313" key="2">
    <source>
        <dbReference type="Proteomes" id="UP000186015"/>
    </source>
</evidence>
<dbReference type="EMBL" id="FOAT01000006">
    <property type="protein sequence ID" value="SEK84132.1"/>
    <property type="molecule type" value="Genomic_DNA"/>
</dbReference>
<reference evidence="1 2" key="1">
    <citation type="submission" date="2016-10" db="EMBL/GenBank/DDBJ databases">
        <authorList>
            <person name="de Groot N.N."/>
        </authorList>
    </citation>
    <scope>NUCLEOTIDE SEQUENCE [LARGE SCALE GENOMIC DNA]</scope>
    <source>
        <strain evidence="1 2">KH2T6</strain>
    </source>
</reference>
<dbReference type="InterPro" id="IPR025062">
    <property type="entry name" value="DUF4003"/>
</dbReference>
<organism evidence="1 2">
    <name type="scientific">Ruminococcus albus</name>
    <dbReference type="NCBI Taxonomy" id="1264"/>
    <lineage>
        <taxon>Bacteria</taxon>
        <taxon>Bacillati</taxon>
        <taxon>Bacillota</taxon>
        <taxon>Clostridia</taxon>
        <taxon>Eubacteriales</taxon>
        <taxon>Oscillospiraceae</taxon>
        <taxon>Ruminococcus</taxon>
    </lineage>
</organism>
<accession>A0A1H7KBJ3</accession>
<dbReference type="RefSeq" id="WP_074832757.1">
    <property type="nucleotide sequence ID" value="NZ_FOAT01000006.1"/>
</dbReference>
<evidence type="ECO:0000313" key="1">
    <source>
        <dbReference type="EMBL" id="SEK84132.1"/>
    </source>
</evidence>
<dbReference type="Proteomes" id="UP000186015">
    <property type="component" value="Unassembled WGS sequence"/>
</dbReference>
<name>A0A1H7KBJ3_RUMAL</name>
<dbReference type="Pfam" id="PF13170">
    <property type="entry name" value="DUF4003"/>
    <property type="match status" value="1"/>
</dbReference>
<dbReference type="OrthoDB" id="1778393at2"/>
<proteinExistence type="predicted"/>